<reference evidence="8" key="1">
    <citation type="submission" date="2017-04" db="EMBL/GenBank/DDBJ databases">
        <title>Population genomics of picophytoplankton unveils novel chromosome hypervariability.</title>
        <authorList>
            <consortium name="DOE Joint Genome Institute"/>
            <person name="Blanc-Mathieu R."/>
            <person name="Krasovec M."/>
            <person name="Hebrard M."/>
            <person name="Yau S."/>
            <person name="Desgranges E."/>
            <person name="Martin J."/>
            <person name="Schackwitz W."/>
            <person name="Kuo A."/>
            <person name="Salin G."/>
            <person name="Donnadieu C."/>
            <person name="Desdevises Y."/>
            <person name="Sanchez-Ferandin S."/>
            <person name="Moreau H."/>
            <person name="Rivals E."/>
            <person name="Grigoriev I.V."/>
            <person name="Grimsley N."/>
            <person name="Eyre-Walker A."/>
            <person name="Piganeau G."/>
        </authorList>
    </citation>
    <scope>NUCLEOTIDE SEQUENCE [LARGE SCALE GENOMIC DNA]</scope>
    <source>
        <strain evidence="8">RCC 1115</strain>
    </source>
</reference>
<dbReference type="InterPro" id="IPR050846">
    <property type="entry name" value="TLCD"/>
</dbReference>
<keyword evidence="2 5" id="KW-0812">Transmembrane</keyword>
<feature type="transmembrane region" description="Helical" evidence="6">
    <location>
        <begin position="68"/>
        <end position="89"/>
    </location>
</feature>
<evidence type="ECO:0000313" key="8">
    <source>
        <dbReference type="EMBL" id="OUS47142.1"/>
    </source>
</evidence>
<dbReference type="GO" id="GO:0055088">
    <property type="term" value="P:lipid homeostasis"/>
    <property type="evidence" value="ECO:0007669"/>
    <property type="project" value="TreeGrafter"/>
</dbReference>
<organism evidence="8">
    <name type="scientific">Ostreococcus tauri</name>
    <name type="common">Marine green alga</name>
    <dbReference type="NCBI Taxonomy" id="70448"/>
    <lineage>
        <taxon>Eukaryota</taxon>
        <taxon>Viridiplantae</taxon>
        <taxon>Chlorophyta</taxon>
        <taxon>Mamiellophyceae</taxon>
        <taxon>Mamiellales</taxon>
        <taxon>Bathycoccaceae</taxon>
        <taxon>Ostreococcus</taxon>
    </lineage>
</organism>
<name>A0A1Y5IJ74_OSTTA</name>
<dbReference type="GO" id="GO:0005783">
    <property type="term" value="C:endoplasmic reticulum"/>
    <property type="evidence" value="ECO:0007669"/>
    <property type="project" value="TreeGrafter"/>
</dbReference>
<dbReference type="PANTHER" id="PTHR13439:SF0">
    <property type="entry name" value="TOPOISOMERASE I DAMAGE AFFECTED PROTEIN 4"/>
    <property type="match status" value="1"/>
</dbReference>
<dbReference type="EMBL" id="KZ155780">
    <property type="protein sequence ID" value="OUS47142.1"/>
    <property type="molecule type" value="Genomic_DNA"/>
</dbReference>
<evidence type="ECO:0000256" key="6">
    <source>
        <dbReference type="SAM" id="Phobius"/>
    </source>
</evidence>
<protein>
    <submittedName>
        <fullName evidence="8">TLC domain-domain-containing protein</fullName>
    </submittedName>
</protein>
<dbReference type="InterPro" id="IPR006634">
    <property type="entry name" value="TLC-dom"/>
</dbReference>
<accession>A0A1Y5IJ74</accession>
<feature type="domain" description="TLC" evidence="7">
    <location>
        <begin position="61"/>
        <end position="240"/>
    </location>
</feature>
<feature type="transmembrane region" description="Helical" evidence="6">
    <location>
        <begin position="26"/>
        <end position="47"/>
    </location>
</feature>
<keyword evidence="4 5" id="KW-0472">Membrane</keyword>
<feature type="transmembrane region" description="Helical" evidence="6">
    <location>
        <begin position="116"/>
        <end position="134"/>
    </location>
</feature>
<sequence>MLSRDEFARAPRDVSLTFEHVSTPQLIAFSASCAAWFALQFLVGRYCSSKHAKFWSTLDARSRAEITVRAVAGCFGAVSSVWAFALLVMDGGRGGGSTMARMFAPEGSVLRDSGETLFAMACGYFVWDVVVSVIEYNNYGFALLVHACASLAAFTVPQMMPKGFLYEFGAKFLLWEITAPFLGARTIMIKTKRTDGWGFRFVERAGFTLFFAVRFFHGLPAMATWACTTRTRRRRCCFLL</sequence>
<dbReference type="PANTHER" id="PTHR13439">
    <property type="entry name" value="CT120 PROTEIN"/>
    <property type="match status" value="1"/>
</dbReference>
<dbReference type="GO" id="GO:0016020">
    <property type="term" value="C:membrane"/>
    <property type="evidence" value="ECO:0007669"/>
    <property type="project" value="UniProtKB-SubCell"/>
</dbReference>
<dbReference type="PROSITE" id="PS50922">
    <property type="entry name" value="TLC"/>
    <property type="match status" value="1"/>
</dbReference>
<evidence type="ECO:0000256" key="2">
    <source>
        <dbReference type="ARBA" id="ARBA00022692"/>
    </source>
</evidence>
<proteinExistence type="predicted"/>
<dbReference type="PROSITE" id="PS51257">
    <property type="entry name" value="PROKAR_LIPOPROTEIN"/>
    <property type="match status" value="1"/>
</dbReference>
<evidence type="ECO:0000256" key="4">
    <source>
        <dbReference type="ARBA" id="ARBA00023136"/>
    </source>
</evidence>
<evidence type="ECO:0000256" key="5">
    <source>
        <dbReference type="PROSITE-ProRule" id="PRU00205"/>
    </source>
</evidence>
<gene>
    <name evidence="8" type="ORF">BE221DRAFT_113023</name>
</gene>
<feature type="transmembrane region" description="Helical" evidence="6">
    <location>
        <begin position="201"/>
        <end position="226"/>
    </location>
</feature>
<dbReference type="AlphaFoldDB" id="A0A1Y5IJ74"/>
<comment type="subcellular location">
    <subcellularLocation>
        <location evidence="1">Membrane</location>
        <topology evidence="1">Multi-pass membrane protein</topology>
    </subcellularLocation>
</comment>
<evidence type="ECO:0000256" key="1">
    <source>
        <dbReference type="ARBA" id="ARBA00004141"/>
    </source>
</evidence>
<evidence type="ECO:0000259" key="7">
    <source>
        <dbReference type="PROSITE" id="PS50922"/>
    </source>
</evidence>
<keyword evidence="3 6" id="KW-1133">Transmembrane helix</keyword>
<dbReference type="Pfam" id="PF03798">
    <property type="entry name" value="TRAM_LAG1_CLN8"/>
    <property type="match status" value="1"/>
</dbReference>
<dbReference type="Proteomes" id="UP000195557">
    <property type="component" value="Unassembled WGS sequence"/>
</dbReference>
<feature type="transmembrane region" description="Helical" evidence="6">
    <location>
        <begin position="141"/>
        <end position="160"/>
    </location>
</feature>
<evidence type="ECO:0000256" key="3">
    <source>
        <dbReference type="ARBA" id="ARBA00022989"/>
    </source>
</evidence>